<organism evidence="1 2">
    <name type="scientific">Gigaspora margarita</name>
    <dbReference type="NCBI Taxonomy" id="4874"/>
    <lineage>
        <taxon>Eukaryota</taxon>
        <taxon>Fungi</taxon>
        <taxon>Fungi incertae sedis</taxon>
        <taxon>Mucoromycota</taxon>
        <taxon>Glomeromycotina</taxon>
        <taxon>Glomeromycetes</taxon>
        <taxon>Diversisporales</taxon>
        <taxon>Gigasporaceae</taxon>
        <taxon>Gigaspora</taxon>
    </lineage>
</organism>
<dbReference type="Proteomes" id="UP000789901">
    <property type="component" value="Unassembled WGS sequence"/>
</dbReference>
<accession>A0ABN7V5E0</accession>
<protein>
    <submittedName>
        <fullName evidence="1">37191_t:CDS:1</fullName>
    </submittedName>
</protein>
<reference evidence="1 2" key="1">
    <citation type="submission" date="2021-06" db="EMBL/GenBank/DDBJ databases">
        <authorList>
            <person name="Kallberg Y."/>
            <person name="Tangrot J."/>
            <person name="Rosling A."/>
        </authorList>
    </citation>
    <scope>NUCLEOTIDE SEQUENCE [LARGE SCALE GENOMIC DNA]</scope>
    <source>
        <strain evidence="1 2">120-4 pot B 10/14</strain>
    </source>
</reference>
<sequence>MKSFNSRTVLNNKLSKISVTSNEECIQRQSSILSYESNNTDKSGSVFEISSHSKSSVSNSTVSDDFEDELVALNNRLKDNIVNSSFETNNESDLFASDIVKYPKTSPTRVASIYNVSGWEPDKVKKAFGIVNLQYSYGNLENIQSIKKCPFLEVPVRKTYHTCLSVKVCEFTHNTPCSYIDPITNIRCNGKPVFREFKQINNSALSVRKFIGYEKYKLGQKNYIYCPDGLNKEDQNKVIDKCFIVLPNSSMTSYCSFLYKTDTQIVKGKIVNKRSCPVKFYHIVPENLTKCPFIIMISVGIYNYSPPLAIKTPQNIMENLPKIINNEYDLDLTACKLLT</sequence>
<comment type="caution">
    <text evidence="1">The sequence shown here is derived from an EMBL/GenBank/DDBJ whole genome shotgun (WGS) entry which is preliminary data.</text>
</comment>
<proteinExistence type="predicted"/>
<evidence type="ECO:0000313" key="1">
    <source>
        <dbReference type="EMBL" id="CAG8730945.1"/>
    </source>
</evidence>
<evidence type="ECO:0000313" key="2">
    <source>
        <dbReference type="Proteomes" id="UP000789901"/>
    </source>
</evidence>
<keyword evidence="2" id="KW-1185">Reference proteome</keyword>
<gene>
    <name evidence="1" type="ORF">GMARGA_LOCUS14395</name>
</gene>
<dbReference type="EMBL" id="CAJVQB010009522">
    <property type="protein sequence ID" value="CAG8730945.1"/>
    <property type="molecule type" value="Genomic_DNA"/>
</dbReference>
<feature type="non-terminal residue" evidence="1">
    <location>
        <position position="339"/>
    </location>
</feature>
<name>A0ABN7V5E0_GIGMA</name>